<evidence type="ECO:0000313" key="2">
    <source>
        <dbReference type="Proteomes" id="UP001479290"/>
    </source>
</evidence>
<reference evidence="1 2" key="1">
    <citation type="submission" date="2024-05" db="EMBL/GenBank/DDBJ databases">
        <title>A high-quality chromosomal-level genome assembly of Topmouth culter (Culter alburnus).</title>
        <authorList>
            <person name="Zhao H."/>
        </authorList>
    </citation>
    <scope>NUCLEOTIDE SEQUENCE [LARGE SCALE GENOMIC DNA]</scope>
    <source>
        <strain evidence="1">CATC2023</strain>
        <tissue evidence="1">Muscle</tissue>
    </source>
</reference>
<accession>A0AAW2B541</accession>
<dbReference type="AlphaFoldDB" id="A0AAW2B541"/>
<dbReference type="Proteomes" id="UP001479290">
    <property type="component" value="Unassembled WGS sequence"/>
</dbReference>
<protein>
    <submittedName>
        <fullName evidence="1">Uncharacterized protein</fullName>
    </submittedName>
</protein>
<gene>
    <name evidence="1" type="ORF">ABG768_000146</name>
</gene>
<evidence type="ECO:0000313" key="1">
    <source>
        <dbReference type="EMBL" id="KAK9980548.1"/>
    </source>
</evidence>
<dbReference type="EMBL" id="JAWDJR010000001">
    <property type="protein sequence ID" value="KAK9980548.1"/>
    <property type="molecule type" value="Genomic_DNA"/>
</dbReference>
<sequence length="123" mass="13984">MTTVDSSPGFSHGFNLWCRPRNITHLSLTTHALLASLPSVCHISHLHHHAPYLRVCVFSSSALKRFCSCCIRLISNQRRNLTFVSDIYSASIEKTETVEAQRHERISPSRKGHGERALFLNER</sequence>
<comment type="caution">
    <text evidence="1">The sequence shown here is derived from an EMBL/GenBank/DDBJ whole genome shotgun (WGS) entry which is preliminary data.</text>
</comment>
<name>A0AAW2B541_CULAL</name>
<keyword evidence="2" id="KW-1185">Reference proteome</keyword>
<proteinExistence type="predicted"/>
<organism evidence="1 2">
    <name type="scientific">Culter alburnus</name>
    <name type="common">Topmouth culter</name>
    <dbReference type="NCBI Taxonomy" id="194366"/>
    <lineage>
        <taxon>Eukaryota</taxon>
        <taxon>Metazoa</taxon>
        <taxon>Chordata</taxon>
        <taxon>Craniata</taxon>
        <taxon>Vertebrata</taxon>
        <taxon>Euteleostomi</taxon>
        <taxon>Actinopterygii</taxon>
        <taxon>Neopterygii</taxon>
        <taxon>Teleostei</taxon>
        <taxon>Ostariophysi</taxon>
        <taxon>Cypriniformes</taxon>
        <taxon>Xenocyprididae</taxon>
        <taxon>Xenocypridinae</taxon>
        <taxon>Culter</taxon>
    </lineage>
</organism>